<proteinExistence type="predicted"/>
<sequence>MGKLLRMAAALCAVPVVLAPAAPAHASGDAVSGYVDEHGGEVCAFMSDQPTLAGVKHAVDHILATSGLPQDQTGQLLAGSVMADCPQYGELVEQFVWYVHHRQQQQQNGGIGAVLGS</sequence>
<organism evidence="2 3">
    <name type="scientific">Mycolicibacter sinensis (strain JDM601)</name>
    <name type="common">Mycobacterium sinense</name>
    <dbReference type="NCBI Taxonomy" id="875328"/>
    <lineage>
        <taxon>Bacteria</taxon>
        <taxon>Bacillati</taxon>
        <taxon>Actinomycetota</taxon>
        <taxon>Actinomycetes</taxon>
        <taxon>Mycobacteriales</taxon>
        <taxon>Mycobacteriaceae</taxon>
        <taxon>Mycolicibacter</taxon>
    </lineage>
</organism>
<evidence type="ECO:0000256" key="1">
    <source>
        <dbReference type="SAM" id="SignalP"/>
    </source>
</evidence>
<evidence type="ECO:0000313" key="3">
    <source>
        <dbReference type="Proteomes" id="UP000093985"/>
    </source>
</evidence>
<reference evidence="3" key="1">
    <citation type="submission" date="2016-06" db="EMBL/GenBank/DDBJ databases">
        <authorList>
            <person name="Sutton G."/>
            <person name="Brinkac L."/>
            <person name="Sanka R."/>
            <person name="Adams M."/>
            <person name="Lau E."/>
            <person name="Mehaffy C."/>
            <person name="Tameris M."/>
            <person name="Hatherill M."/>
            <person name="Hanekom W."/>
            <person name="Mahomed H."/>
            <person name="Mcshane H."/>
        </authorList>
    </citation>
    <scope>NUCLEOTIDE SEQUENCE [LARGE SCALE GENOMIC DNA]</scope>
    <source>
        <strain evidence="3">852014-51077_SCH5608930-a</strain>
    </source>
</reference>
<keyword evidence="1" id="KW-0732">Signal</keyword>
<dbReference type="OrthoDB" id="4734457at2"/>
<dbReference type="Proteomes" id="UP000093985">
    <property type="component" value="Unassembled WGS sequence"/>
</dbReference>
<accession>A0A1A2ERY3</accession>
<protein>
    <recommendedName>
        <fullName evidence="4">DUF732 domain-containing protein</fullName>
    </recommendedName>
</protein>
<dbReference type="AlphaFoldDB" id="A0A1A2ERY3"/>
<comment type="caution">
    <text evidence="2">The sequence shown here is derived from an EMBL/GenBank/DDBJ whole genome shotgun (WGS) entry which is preliminary data.</text>
</comment>
<evidence type="ECO:0008006" key="4">
    <source>
        <dbReference type="Google" id="ProtNLM"/>
    </source>
</evidence>
<evidence type="ECO:0000313" key="2">
    <source>
        <dbReference type="EMBL" id="OBG07249.1"/>
    </source>
</evidence>
<feature type="signal peptide" evidence="1">
    <location>
        <begin position="1"/>
        <end position="26"/>
    </location>
</feature>
<feature type="chain" id="PRO_5009825507" description="DUF732 domain-containing protein" evidence="1">
    <location>
        <begin position="27"/>
        <end position="117"/>
    </location>
</feature>
<gene>
    <name evidence="2" type="ORF">A5771_06210</name>
</gene>
<dbReference type="EMBL" id="LZIN01000038">
    <property type="protein sequence ID" value="OBG07249.1"/>
    <property type="molecule type" value="Genomic_DNA"/>
</dbReference>
<name>A0A1A2ERY3_MYCSD</name>